<protein>
    <recommendedName>
        <fullName evidence="7">C2H2-type domain-containing protein</fullName>
    </recommendedName>
</protein>
<dbReference type="InterPro" id="IPR036236">
    <property type="entry name" value="Znf_C2H2_sf"/>
</dbReference>
<keyword evidence="3 5" id="KW-0863">Zinc-finger</keyword>
<dbReference type="GeneTree" id="ENSGT00940000154715"/>
<feature type="domain" description="C2H2-type" evidence="7">
    <location>
        <begin position="144"/>
        <end position="171"/>
    </location>
</feature>
<dbReference type="Ensembl" id="ENSTMTT00000014396.1">
    <property type="protein sequence ID" value="ENSTMTP00000013918.1"/>
    <property type="gene ID" value="ENSTMTG00000010124.1"/>
</dbReference>
<dbReference type="SUPFAM" id="SSF57667">
    <property type="entry name" value="beta-beta-alpha zinc fingers"/>
    <property type="match status" value="4"/>
</dbReference>
<dbReference type="Proteomes" id="UP000472274">
    <property type="component" value="Unplaced"/>
</dbReference>
<feature type="domain" description="C2H2-type" evidence="7">
    <location>
        <begin position="172"/>
        <end position="199"/>
    </location>
</feature>
<dbReference type="GO" id="GO:0008270">
    <property type="term" value="F:zinc ion binding"/>
    <property type="evidence" value="ECO:0007669"/>
    <property type="project" value="UniProtKB-KW"/>
</dbReference>
<dbReference type="AlphaFoldDB" id="A0A674J014"/>
<keyword evidence="1" id="KW-0479">Metal-binding</keyword>
<dbReference type="InterPro" id="IPR013087">
    <property type="entry name" value="Znf_C2H2_type"/>
</dbReference>
<evidence type="ECO:0000256" key="5">
    <source>
        <dbReference type="PROSITE-ProRule" id="PRU00042"/>
    </source>
</evidence>
<evidence type="ECO:0000256" key="3">
    <source>
        <dbReference type="ARBA" id="ARBA00022771"/>
    </source>
</evidence>
<organism evidence="8 9">
    <name type="scientific">Terrapene triunguis</name>
    <name type="common">Three-toed box turtle</name>
    <dbReference type="NCBI Taxonomy" id="2587831"/>
    <lineage>
        <taxon>Eukaryota</taxon>
        <taxon>Metazoa</taxon>
        <taxon>Chordata</taxon>
        <taxon>Craniata</taxon>
        <taxon>Vertebrata</taxon>
        <taxon>Euteleostomi</taxon>
        <taxon>Archelosauria</taxon>
        <taxon>Testudinata</taxon>
        <taxon>Testudines</taxon>
        <taxon>Cryptodira</taxon>
        <taxon>Durocryptodira</taxon>
        <taxon>Testudinoidea</taxon>
        <taxon>Emydidae</taxon>
        <taxon>Terrapene</taxon>
    </lineage>
</organism>
<dbReference type="GO" id="GO:0000981">
    <property type="term" value="F:DNA-binding transcription factor activity, RNA polymerase II-specific"/>
    <property type="evidence" value="ECO:0007669"/>
    <property type="project" value="TreeGrafter"/>
</dbReference>
<dbReference type="PROSITE" id="PS50157">
    <property type="entry name" value="ZINC_FINGER_C2H2_2"/>
    <property type="match status" value="5"/>
</dbReference>
<dbReference type="GO" id="GO:0000977">
    <property type="term" value="F:RNA polymerase II transcription regulatory region sequence-specific DNA binding"/>
    <property type="evidence" value="ECO:0007669"/>
    <property type="project" value="TreeGrafter"/>
</dbReference>
<dbReference type="InParanoid" id="A0A674J014"/>
<dbReference type="Pfam" id="PF00096">
    <property type="entry name" value="zf-C2H2"/>
    <property type="match status" value="4"/>
</dbReference>
<keyword evidence="2" id="KW-0677">Repeat</keyword>
<dbReference type="InterPro" id="IPR050717">
    <property type="entry name" value="C2H2-ZF_Transcription_Reg"/>
</dbReference>
<evidence type="ECO:0000256" key="4">
    <source>
        <dbReference type="ARBA" id="ARBA00022833"/>
    </source>
</evidence>
<proteinExistence type="predicted"/>
<accession>A0A674J014</accession>
<feature type="domain" description="C2H2-type" evidence="7">
    <location>
        <begin position="254"/>
        <end position="281"/>
    </location>
</feature>
<reference evidence="8" key="1">
    <citation type="submission" date="2025-08" db="UniProtKB">
        <authorList>
            <consortium name="Ensembl"/>
        </authorList>
    </citation>
    <scope>IDENTIFICATION</scope>
</reference>
<reference evidence="8" key="2">
    <citation type="submission" date="2025-09" db="UniProtKB">
        <authorList>
            <consortium name="Ensembl"/>
        </authorList>
    </citation>
    <scope>IDENTIFICATION</scope>
</reference>
<evidence type="ECO:0000256" key="2">
    <source>
        <dbReference type="ARBA" id="ARBA00022737"/>
    </source>
</evidence>
<feature type="domain" description="C2H2-type" evidence="7">
    <location>
        <begin position="116"/>
        <end position="143"/>
    </location>
</feature>
<keyword evidence="9" id="KW-1185">Reference proteome</keyword>
<evidence type="ECO:0000313" key="9">
    <source>
        <dbReference type="Proteomes" id="UP000472274"/>
    </source>
</evidence>
<keyword evidence="4" id="KW-0862">Zinc</keyword>
<feature type="region of interest" description="Disordered" evidence="6">
    <location>
        <begin position="36"/>
        <end position="69"/>
    </location>
</feature>
<feature type="domain" description="C2H2-type" evidence="7">
    <location>
        <begin position="200"/>
        <end position="227"/>
    </location>
</feature>
<evidence type="ECO:0000256" key="1">
    <source>
        <dbReference type="ARBA" id="ARBA00022723"/>
    </source>
</evidence>
<sequence>MDSMCPQHSRGTGSNHRMPFLRETLPILHLKGIFPSASNTKKPGEIGTGQRGCWETPQEETDKPQGGETLSVPQLWKRFHCKITACDTSDNPYWRETPSILHLIRHHTMHTESRPHKCLDCGKSFMRRSGLLTHQAIHTGERPYKCLACGKSFSNSTNFTNHRRIHTGERPDKCLDFGNGFCWKSALTIHQRIHTGERPYKCLECGKSFTGSSHLIGHHRIHTRDKPQNCLNYRKCFRSCLITHQVTHTGERSHKCLHCVKSFIQRSHLFKHQRIHKDVREARNTSTSPLTLQHSY</sequence>
<dbReference type="PANTHER" id="PTHR14196:SF12">
    <property type="entry name" value="ZINC FINGER PROTEIN 208-LIKE"/>
    <property type="match status" value="1"/>
</dbReference>
<evidence type="ECO:0000313" key="8">
    <source>
        <dbReference type="Ensembl" id="ENSTMTP00000013918.1"/>
    </source>
</evidence>
<dbReference type="Gene3D" id="3.30.160.60">
    <property type="entry name" value="Classic Zinc Finger"/>
    <property type="match status" value="5"/>
</dbReference>
<dbReference type="PROSITE" id="PS00028">
    <property type="entry name" value="ZINC_FINGER_C2H2_1"/>
    <property type="match status" value="4"/>
</dbReference>
<dbReference type="SMART" id="SM00355">
    <property type="entry name" value="ZnF_C2H2"/>
    <property type="match status" value="5"/>
</dbReference>
<dbReference type="PANTHER" id="PTHR14196">
    <property type="entry name" value="ODD-SKIPPED - RELATED"/>
    <property type="match status" value="1"/>
</dbReference>
<evidence type="ECO:0000256" key="6">
    <source>
        <dbReference type="SAM" id="MobiDB-lite"/>
    </source>
</evidence>
<dbReference type="GO" id="GO:0005634">
    <property type="term" value="C:nucleus"/>
    <property type="evidence" value="ECO:0007669"/>
    <property type="project" value="UniProtKB-SubCell"/>
</dbReference>
<evidence type="ECO:0000259" key="7">
    <source>
        <dbReference type="PROSITE" id="PS50157"/>
    </source>
</evidence>
<name>A0A674J014_9SAUR</name>